<name>A0ABY0K1W6_WEIHE</name>
<protein>
    <submittedName>
        <fullName evidence="1">Uncharacterized protein</fullName>
    </submittedName>
</protein>
<evidence type="ECO:0000313" key="2">
    <source>
        <dbReference type="Proteomes" id="UP000182448"/>
    </source>
</evidence>
<dbReference type="Proteomes" id="UP000182448">
    <property type="component" value="Unassembled WGS sequence"/>
</dbReference>
<organism evidence="1 2">
    <name type="scientific">Weissella hellenica</name>
    <dbReference type="NCBI Taxonomy" id="46256"/>
    <lineage>
        <taxon>Bacteria</taxon>
        <taxon>Bacillati</taxon>
        <taxon>Bacillota</taxon>
        <taxon>Bacilli</taxon>
        <taxon>Lactobacillales</taxon>
        <taxon>Lactobacillaceae</taxon>
        <taxon>Weissella</taxon>
    </lineage>
</organism>
<gene>
    <name evidence="1" type="ORF">GA0061075_10631</name>
</gene>
<evidence type="ECO:0000313" key="1">
    <source>
        <dbReference type="EMBL" id="SCB90923.1"/>
    </source>
</evidence>
<reference evidence="1 2" key="1">
    <citation type="submission" date="2016-08" db="EMBL/GenBank/DDBJ databases">
        <authorList>
            <person name="Varghese N."/>
            <person name="Submissions Spin"/>
        </authorList>
    </citation>
    <scope>NUCLEOTIDE SEQUENCE [LARGE SCALE GENOMIC DNA]</scope>
    <source>
        <strain evidence="1 2">R-53116</strain>
    </source>
</reference>
<dbReference type="EMBL" id="FMAW01000006">
    <property type="protein sequence ID" value="SCB90923.1"/>
    <property type="molecule type" value="Genomic_DNA"/>
</dbReference>
<comment type="caution">
    <text evidence="1">The sequence shown here is derived from an EMBL/GenBank/DDBJ whole genome shotgun (WGS) entry which is preliminary data.</text>
</comment>
<accession>A0ABY0K1W6</accession>
<keyword evidence="2" id="KW-1185">Reference proteome</keyword>
<sequence>MRNFILMKRFNMLVYQRFKDKKGSLLKIILNKLLTPTIVYYTIMKKLARIMNAVIRNGERL</sequence>
<proteinExistence type="predicted"/>